<dbReference type="Pfam" id="PF00072">
    <property type="entry name" value="Response_reg"/>
    <property type="match status" value="1"/>
</dbReference>
<comment type="caution">
    <text evidence="9">The sequence shown here is derived from an EMBL/GenBank/DDBJ whole genome shotgun (WGS) entry which is preliminary data.</text>
</comment>
<dbReference type="PROSITE" id="PS50110">
    <property type="entry name" value="RESPONSE_REGULATORY"/>
    <property type="match status" value="1"/>
</dbReference>
<dbReference type="Gene3D" id="3.40.50.2300">
    <property type="match status" value="1"/>
</dbReference>
<dbReference type="Gene3D" id="1.20.120.160">
    <property type="entry name" value="HPT domain"/>
    <property type="match status" value="1"/>
</dbReference>
<evidence type="ECO:0000256" key="3">
    <source>
        <dbReference type="ARBA" id="ARBA00023012"/>
    </source>
</evidence>
<evidence type="ECO:0000256" key="2">
    <source>
        <dbReference type="ARBA" id="ARBA00022553"/>
    </source>
</evidence>
<dbReference type="InterPro" id="IPR008207">
    <property type="entry name" value="Sig_transdc_His_kin_Hpt_dom"/>
</dbReference>
<dbReference type="PANTHER" id="PTHR44591">
    <property type="entry name" value="STRESS RESPONSE REGULATOR PROTEIN 1"/>
    <property type="match status" value="1"/>
</dbReference>
<dbReference type="CDD" id="cd17574">
    <property type="entry name" value="REC_OmpR"/>
    <property type="match status" value="1"/>
</dbReference>
<keyword evidence="3" id="KW-0902">Two-component regulatory system</keyword>
<comment type="function">
    <text evidence="4">May play the central regulatory role in sporulation. It may be an element of the effector pathway responsible for the activation of sporulation genes in response to nutritional stress. Spo0A may act in concert with spo0H (a sigma factor) to control the expression of some genes that are critical to the sporulation process.</text>
</comment>
<dbReference type="SUPFAM" id="SSF52172">
    <property type="entry name" value="CheY-like"/>
    <property type="match status" value="1"/>
</dbReference>
<keyword evidence="2 6" id="KW-0597">Phosphoprotein</keyword>
<feature type="modified residue" description="Phosphohistidine" evidence="5">
    <location>
        <position position="52"/>
    </location>
</feature>
<dbReference type="InterPro" id="IPR011006">
    <property type="entry name" value="CheY-like_superfamily"/>
</dbReference>
<dbReference type="EMBL" id="JAGGLI010000051">
    <property type="protein sequence ID" value="MBP2028962.1"/>
    <property type="molecule type" value="Genomic_DNA"/>
</dbReference>
<keyword evidence="10" id="KW-1185">Reference proteome</keyword>
<dbReference type="PROSITE" id="PS50894">
    <property type="entry name" value="HPT"/>
    <property type="match status" value="1"/>
</dbReference>
<name>A0ABS4KMF7_9FIRM</name>
<feature type="domain" description="HPt" evidence="8">
    <location>
        <begin position="10"/>
        <end position="112"/>
    </location>
</feature>
<gene>
    <name evidence="9" type="ORF">J2Z35_002800</name>
</gene>
<evidence type="ECO:0000259" key="8">
    <source>
        <dbReference type="PROSITE" id="PS50894"/>
    </source>
</evidence>
<feature type="domain" description="Response regulatory" evidence="7">
    <location>
        <begin position="151"/>
        <end position="267"/>
    </location>
</feature>
<organism evidence="9 10">
    <name type="scientific">Acetoanaerobium pronyense</name>
    <dbReference type="NCBI Taxonomy" id="1482736"/>
    <lineage>
        <taxon>Bacteria</taxon>
        <taxon>Bacillati</taxon>
        <taxon>Bacillota</taxon>
        <taxon>Clostridia</taxon>
        <taxon>Peptostreptococcales</taxon>
        <taxon>Filifactoraceae</taxon>
        <taxon>Acetoanaerobium</taxon>
    </lineage>
</organism>
<evidence type="ECO:0000256" key="4">
    <source>
        <dbReference type="ARBA" id="ARBA00024867"/>
    </source>
</evidence>
<sequence length="269" mass="30937">MDEKALEKIIESSRYEFLIERKEEINSVLTSLLRYITNGRKEDFEVIYKFFHILKGASGILNENQLSEIALNMQEILDEKESESFLDDQTIIILVKNLGEVLNLINQSLEKHGDKNILLAELQNNDLENSKEGQTKPHMEGEKKRDLKQKKILVVDDVALIVNLIKTRLSYLDYEIEHAKDGEEALEKISLFKPDLVLLDIMLPKLTGIEVLKRMKQEESLKGTKVIMLSAKSKDKDVLDSIRIGANDFITKPFSLEVLEEKIKLILQN</sequence>
<proteinExistence type="predicted"/>
<accession>A0ABS4KMF7</accession>
<dbReference type="Proteomes" id="UP001314903">
    <property type="component" value="Unassembled WGS sequence"/>
</dbReference>
<evidence type="ECO:0000256" key="1">
    <source>
        <dbReference type="ARBA" id="ARBA00018672"/>
    </source>
</evidence>
<evidence type="ECO:0000256" key="5">
    <source>
        <dbReference type="PROSITE-ProRule" id="PRU00110"/>
    </source>
</evidence>
<evidence type="ECO:0000313" key="10">
    <source>
        <dbReference type="Proteomes" id="UP001314903"/>
    </source>
</evidence>
<protein>
    <recommendedName>
        <fullName evidence="1">Stage 0 sporulation protein A homolog</fullName>
    </recommendedName>
</protein>
<dbReference type="InterPro" id="IPR050595">
    <property type="entry name" value="Bact_response_regulator"/>
</dbReference>
<dbReference type="SUPFAM" id="SSF47226">
    <property type="entry name" value="Histidine-containing phosphotransfer domain, HPT domain"/>
    <property type="match status" value="1"/>
</dbReference>
<dbReference type="SMART" id="SM00448">
    <property type="entry name" value="REC"/>
    <property type="match status" value="1"/>
</dbReference>
<reference evidence="9 10" key="1">
    <citation type="submission" date="2021-03" db="EMBL/GenBank/DDBJ databases">
        <title>Genomic Encyclopedia of Type Strains, Phase IV (KMG-IV): sequencing the most valuable type-strain genomes for metagenomic binning, comparative biology and taxonomic classification.</title>
        <authorList>
            <person name="Goeker M."/>
        </authorList>
    </citation>
    <scope>NUCLEOTIDE SEQUENCE [LARGE SCALE GENOMIC DNA]</scope>
    <source>
        <strain evidence="9 10">DSM 27512</strain>
    </source>
</reference>
<evidence type="ECO:0000313" key="9">
    <source>
        <dbReference type="EMBL" id="MBP2028962.1"/>
    </source>
</evidence>
<evidence type="ECO:0000256" key="6">
    <source>
        <dbReference type="PROSITE-ProRule" id="PRU00169"/>
    </source>
</evidence>
<dbReference type="RefSeq" id="WP_209662017.1">
    <property type="nucleotide sequence ID" value="NZ_JAGGLI010000051.1"/>
</dbReference>
<dbReference type="InterPro" id="IPR036641">
    <property type="entry name" value="HPT_dom_sf"/>
</dbReference>
<feature type="modified residue" description="4-aspartylphosphate" evidence="6">
    <location>
        <position position="200"/>
    </location>
</feature>
<dbReference type="PANTHER" id="PTHR44591:SF14">
    <property type="entry name" value="PROTEIN PILG"/>
    <property type="match status" value="1"/>
</dbReference>
<evidence type="ECO:0000259" key="7">
    <source>
        <dbReference type="PROSITE" id="PS50110"/>
    </source>
</evidence>
<dbReference type="InterPro" id="IPR001789">
    <property type="entry name" value="Sig_transdc_resp-reg_receiver"/>
</dbReference>